<organism evidence="1 2">
    <name type="scientific">Streptomyces venezuelae (strain ATCC 10712 / CBS 650.69 / DSM 40230 / JCM 4526 / NBRC 13096 / PD 04745)</name>
    <dbReference type="NCBI Taxonomy" id="953739"/>
    <lineage>
        <taxon>Bacteria</taxon>
        <taxon>Bacillati</taxon>
        <taxon>Actinomycetota</taxon>
        <taxon>Actinomycetes</taxon>
        <taxon>Kitasatosporales</taxon>
        <taxon>Streptomycetaceae</taxon>
        <taxon>Streptomyces</taxon>
    </lineage>
</organism>
<dbReference type="Proteomes" id="UP000006854">
    <property type="component" value="Chromosome"/>
</dbReference>
<gene>
    <name evidence="1" type="ordered locus">SVEN_0411</name>
</gene>
<protein>
    <submittedName>
        <fullName evidence="1">Uncharacterized protein</fullName>
    </submittedName>
</protein>
<dbReference type="eggNOG" id="ENOG502ZJG4">
    <property type="taxonomic scope" value="Bacteria"/>
</dbReference>
<name>F2R706_STRVP</name>
<dbReference type="PATRIC" id="fig|953739.5.peg.5979"/>
<sequence length="136" mass="15128">MLTDGVSLARTAHHIPAARRRPAAEQPPGAPWRSLVLRDLRYSAACLAEATREERRPQPRAIRRSVVFSTWPRFNGDSGVASWSARAERRARGRLRTEAGRLLRVVNTPYGPLDADAVEGADIAPAYHRHSSLWLA</sequence>
<evidence type="ECO:0000313" key="2">
    <source>
        <dbReference type="Proteomes" id="UP000006854"/>
    </source>
</evidence>
<evidence type="ECO:0000313" key="1">
    <source>
        <dbReference type="EMBL" id="CCA53698.1"/>
    </source>
</evidence>
<dbReference type="AlphaFoldDB" id="F2R706"/>
<proteinExistence type="predicted"/>
<dbReference type="HOGENOM" id="CLU_1874358_0_0_11"/>
<accession>F2R706</accession>
<reference evidence="1 2" key="1">
    <citation type="journal article" date="2011" name="BMC Genomics">
        <title>Genome-wide analysis of the role of GlnR in Streptomyces venezuelae provides new insights into global nitrogen regulation in actinomycetes.</title>
        <authorList>
            <person name="Pullan S.T."/>
            <person name="Bibb M.J."/>
            <person name="Merrick M."/>
        </authorList>
    </citation>
    <scope>NUCLEOTIDE SEQUENCE [LARGE SCALE GENOMIC DNA]</scope>
    <source>
        <strain evidence="2">ATCC 10712 / CBS 650.69 / DSM 40230 / JCM 4526 / NBRC 13096 / PD 04745</strain>
    </source>
</reference>
<dbReference type="EMBL" id="FR845719">
    <property type="protein sequence ID" value="CCA53698.1"/>
    <property type="molecule type" value="Genomic_DNA"/>
</dbReference>
<keyword evidence="2" id="KW-1185">Reference proteome</keyword>
<dbReference type="KEGG" id="sve:SVEN_0411"/>